<comment type="caution">
    <text evidence="3">The sequence shown here is derived from an EMBL/GenBank/DDBJ whole genome shotgun (WGS) entry which is preliminary data.</text>
</comment>
<sequence length="257" mass="28254">MEDLYKRVLEILHSGKTFALVHLFSTKGSTPNDSGSKMIVHIDGRTEFTIGGGTFEATVTADAVEAMKKGQSVWKNYTLTKEELKMLCGGTASVFIDVYIPALQLIIFGGGHVGKVVAEMARLTGQFRIAVVDDRPEFSNKEMHPAADETILCESEYTSPFPEFDERSFIVIVTRNHTTDMNVLRKVINVPKVYLGMIGSKKKINEVFAILKEEGISQELLKQIHAPIGLPLGGKSPGEIAVSIMAEILQVKKEKGL</sequence>
<gene>
    <name evidence="3" type="ORF">A2Y62_10025</name>
</gene>
<dbReference type="InterPro" id="IPR052698">
    <property type="entry name" value="MoCofactor_Util/Proc"/>
</dbReference>
<dbReference type="Gene3D" id="3.40.50.720">
    <property type="entry name" value="NAD(P)-binding Rossmann-like Domain"/>
    <property type="match status" value="1"/>
</dbReference>
<evidence type="ECO:0000313" key="4">
    <source>
        <dbReference type="Proteomes" id="UP000178943"/>
    </source>
</evidence>
<dbReference type="STRING" id="1817863.A2Y62_10025"/>
<dbReference type="Pfam" id="PF02625">
    <property type="entry name" value="XdhC_CoxI"/>
    <property type="match status" value="1"/>
</dbReference>
<dbReference type="Proteomes" id="UP000178943">
    <property type="component" value="Unassembled WGS sequence"/>
</dbReference>
<organism evidence="3 4">
    <name type="scientific">Candidatus Fischerbacteria bacterium RBG_13_37_8</name>
    <dbReference type="NCBI Taxonomy" id="1817863"/>
    <lineage>
        <taxon>Bacteria</taxon>
        <taxon>Candidatus Fischeribacteriota</taxon>
    </lineage>
</organism>
<dbReference type="InterPro" id="IPR027051">
    <property type="entry name" value="XdhC_Rossmann_dom"/>
</dbReference>
<proteinExistence type="predicted"/>
<evidence type="ECO:0000259" key="2">
    <source>
        <dbReference type="Pfam" id="PF13478"/>
    </source>
</evidence>
<accession>A0A1F5V608</accession>
<dbReference type="AlphaFoldDB" id="A0A1F5V608"/>
<evidence type="ECO:0000313" key="3">
    <source>
        <dbReference type="EMBL" id="OGF58854.1"/>
    </source>
</evidence>
<name>A0A1F5V608_9BACT</name>
<dbReference type="Pfam" id="PF13478">
    <property type="entry name" value="XdhC_C"/>
    <property type="match status" value="1"/>
</dbReference>
<dbReference type="PANTHER" id="PTHR30388">
    <property type="entry name" value="ALDEHYDE OXIDOREDUCTASE MOLYBDENUM COFACTOR ASSEMBLY PROTEIN"/>
    <property type="match status" value="1"/>
</dbReference>
<evidence type="ECO:0008006" key="5">
    <source>
        <dbReference type="Google" id="ProtNLM"/>
    </source>
</evidence>
<dbReference type="PANTHER" id="PTHR30388:SF6">
    <property type="entry name" value="XANTHINE DEHYDROGENASE SUBUNIT A-RELATED"/>
    <property type="match status" value="1"/>
</dbReference>
<reference evidence="3 4" key="1">
    <citation type="journal article" date="2016" name="Nat. Commun.">
        <title>Thousands of microbial genomes shed light on interconnected biogeochemical processes in an aquifer system.</title>
        <authorList>
            <person name="Anantharaman K."/>
            <person name="Brown C.T."/>
            <person name="Hug L.A."/>
            <person name="Sharon I."/>
            <person name="Castelle C.J."/>
            <person name="Probst A.J."/>
            <person name="Thomas B.C."/>
            <person name="Singh A."/>
            <person name="Wilkins M.J."/>
            <person name="Karaoz U."/>
            <person name="Brodie E.L."/>
            <person name="Williams K.H."/>
            <person name="Hubbard S.S."/>
            <person name="Banfield J.F."/>
        </authorList>
    </citation>
    <scope>NUCLEOTIDE SEQUENCE [LARGE SCALE GENOMIC DNA]</scope>
</reference>
<dbReference type="InterPro" id="IPR003777">
    <property type="entry name" value="XdhC_CoxI"/>
</dbReference>
<feature type="domain" description="XdhC- CoxI" evidence="1">
    <location>
        <begin position="12"/>
        <end position="73"/>
    </location>
</feature>
<dbReference type="EMBL" id="MFGW01000232">
    <property type="protein sequence ID" value="OGF58854.1"/>
    <property type="molecule type" value="Genomic_DNA"/>
</dbReference>
<protein>
    <recommendedName>
        <fullName evidence="5">Xanthine dehydrogenase</fullName>
    </recommendedName>
</protein>
<feature type="domain" description="XdhC Rossmann" evidence="2">
    <location>
        <begin position="105"/>
        <end position="248"/>
    </location>
</feature>
<evidence type="ECO:0000259" key="1">
    <source>
        <dbReference type="Pfam" id="PF02625"/>
    </source>
</evidence>